<evidence type="ECO:0000313" key="1">
    <source>
        <dbReference type="EMBL" id="EDG3713143.1"/>
    </source>
</evidence>
<dbReference type="EMBL" id="DAATPR010000008">
    <property type="protein sequence ID" value="HAE9591798.1"/>
    <property type="molecule type" value="Genomic_DNA"/>
</dbReference>
<comment type="caution">
    <text evidence="5">The sequence shown here is derived from an EMBL/GenBank/DDBJ whole genome shotgun (WGS) entry which is preliminary data.</text>
</comment>
<dbReference type="AlphaFoldDB" id="A0A5W7Z4U4"/>
<evidence type="ECO:0000313" key="5">
    <source>
        <dbReference type="EMBL" id="HAB5093647.1"/>
    </source>
</evidence>
<gene>
    <name evidence="2" type="ORF">B7M71_04075</name>
    <name evidence="1" type="ORF">B7M84_10290</name>
    <name evidence="6" type="ORF">G4X31_001087</name>
    <name evidence="5" type="ORF">GB096_14100</name>
    <name evidence="4" type="ORF">GBV43_07635</name>
    <name evidence="3" type="ORF">GBY02_16095</name>
</gene>
<evidence type="ECO:0000313" key="4">
    <source>
        <dbReference type="EMBL" id="HAB3739117.1"/>
    </source>
</evidence>
<accession>A0A5W7Z4U4</accession>
<sequence>MIKLPLMGKQGKCPAHCRPWTQDEEKQLIALYPSMTCAEIATRLNRGAPAVGCRVRMLRLAGQLPYKRRPFTPEDDAFIRDNRHAMTADEIAVHLDRTRAVINLRASMIGVSLFKCGDLNPHTKHTDEDVMFIRELRDEGLSFKEIGGKFEISSHVARSLYHNRLTAADAIARELLP</sequence>
<dbReference type="EMBL" id="DAAFWD010000009">
    <property type="protein sequence ID" value="HAB1714069.1"/>
    <property type="molecule type" value="Genomic_DNA"/>
</dbReference>
<name>A0A5W7Z4U4_SALDE</name>
<evidence type="ECO:0000313" key="3">
    <source>
        <dbReference type="EMBL" id="HAB1714069.1"/>
    </source>
</evidence>
<protein>
    <submittedName>
        <fullName evidence="5">AsnC family protein</fullName>
    </submittedName>
</protein>
<organism evidence="5">
    <name type="scientific">Salmonella derby</name>
    <dbReference type="NCBI Taxonomy" id="28144"/>
    <lineage>
        <taxon>Bacteria</taxon>
        <taxon>Pseudomonadati</taxon>
        <taxon>Pseudomonadota</taxon>
        <taxon>Gammaproteobacteria</taxon>
        <taxon>Enterobacterales</taxon>
        <taxon>Enterobacteriaceae</taxon>
        <taxon>Salmonella</taxon>
    </lineage>
</organism>
<reference evidence="5" key="1">
    <citation type="journal article" date="2018" name="Genome Biol.">
        <title>SKESA: strategic k-mer extension for scrupulous assemblies.</title>
        <authorList>
            <person name="Souvorov A."/>
            <person name="Agarwala R."/>
            <person name="Lipman D.J."/>
        </authorList>
    </citation>
    <scope>NUCLEOTIDE SEQUENCE</scope>
    <source>
        <strain evidence="5">Salmonella enterica</strain>
    </source>
</reference>
<reference evidence="1" key="2">
    <citation type="submission" date="2018-07" db="EMBL/GenBank/DDBJ databases">
        <authorList>
            <person name="Ashton P.M."/>
            <person name="Dallman T."/>
            <person name="Nair S."/>
            <person name="De Pinna E."/>
            <person name="Peters T."/>
            <person name="Grant K."/>
        </authorList>
    </citation>
    <scope>NUCLEOTIDE SEQUENCE</scope>
    <source>
        <strain evidence="1">304435</strain>
        <strain evidence="2">318351</strain>
    </source>
</reference>
<dbReference type="RefSeq" id="WP_106777690.1">
    <property type="nucleotide sequence ID" value="NZ_CBDGJQ010000006.1"/>
</dbReference>
<dbReference type="EMBL" id="DAAGNA010000018">
    <property type="protein sequence ID" value="HAB3739117.1"/>
    <property type="molecule type" value="Genomic_DNA"/>
</dbReference>
<reference evidence="5" key="3">
    <citation type="submission" date="2019-10" db="EMBL/GenBank/DDBJ databases">
        <authorList>
            <consortium name="NCBI Pathogen Detection Project"/>
        </authorList>
    </citation>
    <scope>NUCLEOTIDE SEQUENCE</scope>
    <source>
        <strain evidence="5">Salmonella enterica</strain>
    </source>
</reference>
<dbReference type="EMBL" id="AAMEJC010000006">
    <property type="protein sequence ID" value="EDG4921099.1"/>
    <property type="molecule type" value="Genomic_DNA"/>
</dbReference>
<dbReference type="EMBL" id="DAAGYQ010000008">
    <property type="protein sequence ID" value="HAB5093647.1"/>
    <property type="molecule type" value="Genomic_DNA"/>
</dbReference>
<evidence type="ECO:0000313" key="6">
    <source>
        <dbReference type="EMBL" id="HAE9591798.1"/>
    </source>
</evidence>
<dbReference type="EMBL" id="AAMDYK010000005">
    <property type="protein sequence ID" value="EDG3713143.1"/>
    <property type="molecule type" value="Genomic_DNA"/>
</dbReference>
<proteinExistence type="predicted"/>
<evidence type="ECO:0000313" key="2">
    <source>
        <dbReference type="EMBL" id="EDG4921099.1"/>
    </source>
</evidence>